<organism evidence="1">
    <name type="scientific">viral metagenome</name>
    <dbReference type="NCBI Taxonomy" id="1070528"/>
    <lineage>
        <taxon>unclassified sequences</taxon>
        <taxon>metagenomes</taxon>
        <taxon>organismal metagenomes</taxon>
    </lineage>
</organism>
<proteinExistence type="predicted"/>
<dbReference type="EMBL" id="MN740143">
    <property type="protein sequence ID" value="QHT89576.1"/>
    <property type="molecule type" value="Genomic_DNA"/>
</dbReference>
<reference evidence="1" key="1">
    <citation type="journal article" date="2020" name="Nature">
        <title>Giant virus diversity and host interactions through global metagenomics.</title>
        <authorList>
            <person name="Schulz F."/>
            <person name="Roux S."/>
            <person name="Paez-Espino D."/>
            <person name="Jungbluth S."/>
            <person name="Walsh D.A."/>
            <person name="Denef V.J."/>
            <person name="McMahon K.D."/>
            <person name="Konstantinidis K.T."/>
            <person name="Eloe-Fadrosh E.A."/>
            <person name="Kyrpides N.C."/>
            <person name="Woyke T."/>
        </authorList>
    </citation>
    <scope>NUCLEOTIDE SEQUENCE</scope>
    <source>
        <strain evidence="1">GVMAG-M-3300023184-60</strain>
    </source>
</reference>
<accession>A0A6C0IB43</accession>
<name>A0A6C0IB43_9ZZZZ</name>
<protein>
    <submittedName>
        <fullName evidence="1">Uncharacterized protein</fullName>
    </submittedName>
</protein>
<sequence length="47" mass="5790">MLKLLKIIFAKLKEAELLSKEELIFRYKFERNMQKLFAKKHKNIKHT</sequence>
<dbReference type="AlphaFoldDB" id="A0A6C0IB43"/>
<evidence type="ECO:0000313" key="1">
    <source>
        <dbReference type="EMBL" id="QHT89576.1"/>
    </source>
</evidence>